<evidence type="ECO:0000256" key="1">
    <source>
        <dbReference type="ARBA" id="ARBA00001946"/>
    </source>
</evidence>
<dbReference type="SUPFAM" id="SSF55073">
    <property type="entry name" value="Nucleotide cyclase"/>
    <property type="match status" value="1"/>
</dbReference>
<name>A0A2V3ZLE4_9GAMM</name>
<dbReference type="PROSITE" id="PS50887">
    <property type="entry name" value="GGDEF"/>
    <property type="match status" value="1"/>
</dbReference>
<dbReference type="Proteomes" id="UP000253987">
    <property type="component" value="Unassembled WGS sequence"/>
</dbReference>
<dbReference type="PANTHER" id="PTHR44757:SF2">
    <property type="entry name" value="BIOFILM ARCHITECTURE MAINTENANCE PROTEIN MBAA"/>
    <property type="match status" value="1"/>
</dbReference>
<dbReference type="InterPro" id="IPR000160">
    <property type="entry name" value="GGDEF_dom"/>
</dbReference>
<dbReference type="PROSITE" id="PS50883">
    <property type="entry name" value="EAL"/>
    <property type="match status" value="1"/>
</dbReference>
<dbReference type="OrthoDB" id="6342317at2"/>
<organism evidence="7 8">
    <name type="scientific">Marinobacter vulgaris</name>
    <dbReference type="NCBI Taxonomy" id="1928331"/>
    <lineage>
        <taxon>Bacteria</taxon>
        <taxon>Pseudomonadati</taxon>
        <taxon>Pseudomonadota</taxon>
        <taxon>Gammaproteobacteria</taxon>
        <taxon>Pseudomonadales</taxon>
        <taxon>Marinobacteraceae</taxon>
        <taxon>Marinobacter</taxon>
    </lineage>
</organism>
<dbReference type="InterPro" id="IPR001633">
    <property type="entry name" value="EAL_dom"/>
</dbReference>
<dbReference type="FunFam" id="3.30.70.270:FF:000001">
    <property type="entry name" value="Diguanylate cyclase domain protein"/>
    <property type="match status" value="1"/>
</dbReference>
<dbReference type="InterPro" id="IPR035919">
    <property type="entry name" value="EAL_sf"/>
</dbReference>
<dbReference type="InterPro" id="IPR043128">
    <property type="entry name" value="Rev_trsase/Diguanyl_cyclase"/>
</dbReference>
<dbReference type="SMART" id="SM00052">
    <property type="entry name" value="EAL"/>
    <property type="match status" value="1"/>
</dbReference>
<evidence type="ECO:0000313" key="7">
    <source>
        <dbReference type="EMBL" id="PXX91884.1"/>
    </source>
</evidence>
<dbReference type="CDD" id="cd01949">
    <property type="entry name" value="GGDEF"/>
    <property type="match status" value="1"/>
</dbReference>
<dbReference type="Gene3D" id="3.20.20.450">
    <property type="entry name" value="EAL domain"/>
    <property type="match status" value="1"/>
</dbReference>
<dbReference type="PANTHER" id="PTHR44757">
    <property type="entry name" value="DIGUANYLATE CYCLASE DGCP"/>
    <property type="match status" value="1"/>
</dbReference>
<reference evidence="7 8" key="2">
    <citation type="submission" date="2018-06" db="EMBL/GenBank/DDBJ databases">
        <title>Marinobactersediminissp. nov, a moderately halophilic bacterium isolated from marine solar saltern.</title>
        <authorList>
            <person name="Zhang Y."/>
        </authorList>
    </citation>
    <scope>NUCLEOTIDE SEQUENCE [LARGE SCALE GENOMIC DNA]</scope>
    <source>
        <strain evidence="7 8">F01</strain>
    </source>
</reference>
<dbReference type="Pfam" id="PF08448">
    <property type="entry name" value="PAS_4"/>
    <property type="match status" value="1"/>
</dbReference>
<dbReference type="SUPFAM" id="SSF141868">
    <property type="entry name" value="EAL domain-like"/>
    <property type="match status" value="1"/>
</dbReference>
<comment type="caution">
    <text evidence="7">The sequence shown here is derived from an EMBL/GenBank/DDBJ whole genome shotgun (WGS) entry which is preliminary data.</text>
</comment>
<dbReference type="Pfam" id="PF00990">
    <property type="entry name" value="GGDEF"/>
    <property type="match status" value="1"/>
</dbReference>
<comment type="cofactor">
    <cofactor evidence="1">
        <name>Mg(2+)</name>
        <dbReference type="ChEBI" id="CHEBI:18420"/>
    </cofactor>
</comment>
<dbReference type="NCBIfam" id="TIGR00229">
    <property type="entry name" value="sensory_box"/>
    <property type="match status" value="1"/>
</dbReference>
<dbReference type="InterPro" id="IPR000700">
    <property type="entry name" value="PAS-assoc_C"/>
</dbReference>
<dbReference type="RefSeq" id="WP_114612765.1">
    <property type="nucleotide sequence ID" value="NZ_QFWX01000003.1"/>
</dbReference>
<dbReference type="InterPro" id="IPR000014">
    <property type="entry name" value="PAS"/>
</dbReference>
<dbReference type="InterPro" id="IPR052155">
    <property type="entry name" value="Biofilm_reg_signaling"/>
</dbReference>
<evidence type="ECO:0000313" key="8">
    <source>
        <dbReference type="Proteomes" id="UP000253987"/>
    </source>
</evidence>
<dbReference type="CDD" id="cd00130">
    <property type="entry name" value="PAS"/>
    <property type="match status" value="1"/>
</dbReference>
<feature type="domain" description="GGDEF" evidence="6">
    <location>
        <begin position="305"/>
        <end position="437"/>
    </location>
</feature>
<dbReference type="SMART" id="SM00267">
    <property type="entry name" value="GGDEF"/>
    <property type="match status" value="1"/>
</dbReference>
<feature type="domain" description="PAS" evidence="3">
    <location>
        <begin position="149"/>
        <end position="195"/>
    </location>
</feature>
<keyword evidence="8" id="KW-1185">Reference proteome</keyword>
<evidence type="ECO:0000259" key="6">
    <source>
        <dbReference type="PROSITE" id="PS50887"/>
    </source>
</evidence>
<dbReference type="PROSITE" id="PS50112">
    <property type="entry name" value="PAS"/>
    <property type="match status" value="1"/>
</dbReference>
<evidence type="ECO:0000259" key="4">
    <source>
        <dbReference type="PROSITE" id="PS50113"/>
    </source>
</evidence>
<gene>
    <name evidence="7" type="ORF">DIT71_08540</name>
</gene>
<evidence type="ECO:0000259" key="3">
    <source>
        <dbReference type="PROSITE" id="PS50112"/>
    </source>
</evidence>
<keyword evidence="2" id="KW-0808">Transferase</keyword>
<dbReference type="GO" id="GO:0016301">
    <property type="term" value="F:kinase activity"/>
    <property type="evidence" value="ECO:0007669"/>
    <property type="project" value="UniProtKB-KW"/>
</dbReference>
<dbReference type="InterPro" id="IPR013656">
    <property type="entry name" value="PAS_4"/>
</dbReference>
<keyword evidence="2" id="KW-0418">Kinase</keyword>
<proteinExistence type="predicted"/>
<dbReference type="Gene3D" id="3.30.70.270">
    <property type="match status" value="1"/>
</dbReference>
<evidence type="ECO:0000256" key="2">
    <source>
        <dbReference type="ARBA" id="ARBA00022777"/>
    </source>
</evidence>
<evidence type="ECO:0000259" key="5">
    <source>
        <dbReference type="PROSITE" id="PS50883"/>
    </source>
</evidence>
<evidence type="ECO:0008006" key="9">
    <source>
        <dbReference type="Google" id="ProtNLM"/>
    </source>
</evidence>
<protein>
    <recommendedName>
        <fullName evidence="9">GGDEF domain-containing protein</fullName>
    </recommendedName>
</protein>
<accession>A0A2V3ZLE4</accession>
<dbReference type="SUPFAM" id="SSF55785">
    <property type="entry name" value="PYP-like sensor domain (PAS domain)"/>
    <property type="match status" value="1"/>
</dbReference>
<dbReference type="InterPro" id="IPR029787">
    <property type="entry name" value="Nucleotide_cyclase"/>
</dbReference>
<dbReference type="Gene3D" id="3.30.450.20">
    <property type="entry name" value="PAS domain"/>
    <property type="match status" value="1"/>
</dbReference>
<feature type="domain" description="EAL" evidence="5">
    <location>
        <begin position="446"/>
        <end position="702"/>
    </location>
</feature>
<dbReference type="EMBL" id="QFWX01000003">
    <property type="protein sequence ID" value="PXX91884.1"/>
    <property type="molecule type" value="Genomic_DNA"/>
</dbReference>
<feature type="domain" description="PAC" evidence="4">
    <location>
        <begin position="221"/>
        <end position="273"/>
    </location>
</feature>
<dbReference type="PROSITE" id="PS50113">
    <property type="entry name" value="PAC"/>
    <property type="match status" value="1"/>
</dbReference>
<dbReference type="NCBIfam" id="TIGR00254">
    <property type="entry name" value="GGDEF"/>
    <property type="match status" value="1"/>
</dbReference>
<dbReference type="InterPro" id="IPR035965">
    <property type="entry name" value="PAS-like_dom_sf"/>
</dbReference>
<sequence length="707" mass="79072">MKLAYFIQTNMEQLLEDWEDAAVDIAPELTGEDSRALRDHARSMLEFISEDLLTPQTNRESALKALGKGRYPAPIAAESHGSDRHMQGLSMVQMLQELQALRARVTRAWGDKQGGLTAKDFDELVRFNEAIDQLSINSVSGYSERKDQETHLIETILRASLDPAAIFDPAGRLLFLNMAMADLVNALPRDAIGKTPHELGLDFATEFHSEITTTATTGQTQRGEFHHCLPSGRELDLDCQFVPVFNDRNEVEAVVKTSRDITERKQTEYQAWRNANYDSLTGIPNRRLFLDRLEQTVLEAQRKDSSFALLFMDLDRFKQANDQLGHESGDRLLAQVARRVSSNVRAMDTVARLGGDEFTLILKETGRSGAKEAARALLTSLEQAFDVDTHRVHISGSIGLTLFPDDGTDVDTLMHNADQAMYTAKEQGGQQVQAYEAWMAQSESEHMRLNRELDEALRENQLEVYYQPIIDIRSGAVSGAEALLRWNHPAKGLLTPAAFLSVTEQSGMTDSINAYVLEQAVTCSVRWRDPSNGAFPINLNESPASFFTRTLVDEWRARLMHVGLDESRLTMELTPDSLNYIRASGFNPIDSFGLAGMRLHLAIDDFGIEPFSLLALQEFRMESVKVDRELIKNAGQGGNADQILEAIIAMAHAINIQVVAVGVETDEQLQFLSQAGCDHAQGFLFSRPLRQDDFEALLRRDRQKNPS</sequence>
<dbReference type="CDD" id="cd01948">
    <property type="entry name" value="EAL"/>
    <property type="match status" value="1"/>
</dbReference>
<dbReference type="AlphaFoldDB" id="A0A2V3ZLE4"/>
<dbReference type="Pfam" id="PF00563">
    <property type="entry name" value="EAL"/>
    <property type="match status" value="1"/>
</dbReference>
<reference evidence="8" key="1">
    <citation type="submission" date="2018-05" db="EMBL/GenBank/DDBJ databases">
        <authorList>
            <person name="Lu D."/>
        </authorList>
    </citation>
    <scope>NUCLEOTIDE SEQUENCE [LARGE SCALE GENOMIC DNA]</scope>
    <source>
        <strain evidence="8">F01</strain>
    </source>
</reference>